<name>A0A1G5QVF0_9GAMM</name>
<dbReference type="InterPro" id="IPR002142">
    <property type="entry name" value="Peptidase_S49"/>
</dbReference>
<proteinExistence type="inferred from homology"/>
<dbReference type="NCBIfam" id="NF008745">
    <property type="entry name" value="PRK11778.1"/>
    <property type="match status" value="1"/>
</dbReference>
<dbReference type="InterPro" id="IPR029045">
    <property type="entry name" value="ClpP/crotonase-like_dom_sf"/>
</dbReference>
<evidence type="ECO:0000256" key="8">
    <source>
        <dbReference type="ARBA" id="ARBA00022989"/>
    </source>
</evidence>
<evidence type="ECO:0000256" key="4">
    <source>
        <dbReference type="ARBA" id="ARBA00022670"/>
    </source>
</evidence>
<evidence type="ECO:0000256" key="1">
    <source>
        <dbReference type="ARBA" id="ARBA00004236"/>
    </source>
</evidence>
<comment type="similarity">
    <text evidence="2">Belongs to the peptidase S49 family.</text>
</comment>
<dbReference type="PANTHER" id="PTHR42987">
    <property type="entry name" value="PEPTIDASE S49"/>
    <property type="match status" value="1"/>
</dbReference>
<sequence length="309" mass="35043">MAYLGEYLLFVAETITIVAAVFALVVLTARALRQSREDGARLQIRHLNPRYRQLATRIEAASLPKRELKRLLPHRGRQERKARRVFVIRFTGDLRASAVRSLREEVTAILSTRQEGDSVVVCLESLGGVVASYGLAASQLTRLRDNGLPLTVCVDRVAASGGYMMAAVADHPVAAPFAIVGSIGVVAQLPNFHRLLKQHNIDFEQFQAGAYKRTVTLFGETSDEDRRKLQSQVDETFELFQSFLIRYRPRLDLQRVATGEYWYGSRAEELGLIDEIGTSDDHLLALSREAELYELNYRLPPQRRRWLFR</sequence>
<dbReference type="Gene3D" id="3.90.226.10">
    <property type="entry name" value="2-enoyl-CoA Hydratase, Chain A, domain 1"/>
    <property type="match status" value="1"/>
</dbReference>
<dbReference type="Gene3D" id="6.20.330.10">
    <property type="match status" value="1"/>
</dbReference>
<evidence type="ECO:0000256" key="9">
    <source>
        <dbReference type="ARBA" id="ARBA00023136"/>
    </source>
</evidence>
<evidence type="ECO:0000256" key="10">
    <source>
        <dbReference type="SAM" id="Phobius"/>
    </source>
</evidence>
<dbReference type="InterPro" id="IPR047272">
    <property type="entry name" value="S49_SppA_C"/>
</dbReference>
<dbReference type="GO" id="GO:0004252">
    <property type="term" value="F:serine-type endopeptidase activity"/>
    <property type="evidence" value="ECO:0007669"/>
    <property type="project" value="InterPro"/>
</dbReference>
<feature type="domain" description="Peptidase S49" evidence="11">
    <location>
        <begin position="143"/>
        <end position="291"/>
    </location>
</feature>
<protein>
    <submittedName>
        <fullName evidence="13">Serine protease SohB</fullName>
    </submittedName>
</protein>
<feature type="transmembrane region" description="Helical" evidence="10">
    <location>
        <begin position="6"/>
        <end position="27"/>
    </location>
</feature>
<organism evidence="13 14">
    <name type="scientific">Thiohalomonas denitrificans</name>
    <dbReference type="NCBI Taxonomy" id="415747"/>
    <lineage>
        <taxon>Bacteria</taxon>
        <taxon>Pseudomonadati</taxon>
        <taxon>Pseudomonadota</taxon>
        <taxon>Gammaproteobacteria</taxon>
        <taxon>Thiohalomonadales</taxon>
        <taxon>Thiohalomonadaceae</taxon>
        <taxon>Thiohalomonas</taxon>
    </lineage>
</organism>
<dbReference type="PANTHER" id="PTHR42987:SF4">
    <property type="entry name" value="PROTEASE SOHB-RELATED"/>
    <property type="match status" value="1"/>
</dbReference>
<keyword evidence="8 10" id="KW-1133">Transmembrane helix</keyword>
<keyword evidence="7" id="KW-0720">Serine protease</keyword>
<feature type="domain" description="Peptidase S49 N-terminal proteobacteria" evidence="12">
    <location>
        <begin position="3"/>
        <end position="140"/>
    </location>
</feature>
<dbReference type="Proteomes" id="UP000199648">
    <property type="component" value="Unassembled WGS sequence"/>
</dbReference>
<accession>A0A1G5QVF0</accession>
<evidence type="ECO:0000256" key="7">
    <source>
        <dbReference type="ARBA" id="ARBA00022825"/>
    </source>
</evidence>
<dbReference type="AlphaFoldDB" id="A0A1G5QVF0"/>
<dbReference type="GO" id="GO:0006508">
    <property type="term" value="P:proteolysis"/>
    <property type="evidence" value="ECO:0007669"/>
    <property type="project" value="UniProtKB-KW"/>
</dbReference>
<reference evidence="13 14" key="1">
    <citation type="submission" date="2016-10" db="EMBL/GenBank/DDBJ databases">
        <authorList>
            <person name="de Groot N.N."/>
        </authorList>
    </citation>
    <scope>NUCLEOTIDE SEQUENCE [LARGE SCALE GENOMIC DNA]</scope>
    <source>
        <strain evidence="13 14">HLD2</strain>
    </source>
</reference>
<dbReference type="STRING" id="415747.SAMN03097708_02886"/>
<gene>
    <name evidence="13" type="ORF">SAMN03097708_02886</name>
</gene>
<dbReference type="RefSeq" id="WP_092998563.1">
    <property type="nucleotide sequence ID" value="NZ_FMWD01000010.1"/>
</dbReference>
<keyword evidence="5 10" id="KW-0812">Transmembrane</keyword>
<keyword evidence="6" id="KW-0378">Hydrolase</keyword>
<evidence type="ECO:0000256" key="3">
    <source>
        <dbReference type="ARBA" id="ARBA00022475"/>
    </source>
</evidence>
<dbReference type="CDD" id="cd07023">
    <property type="entry name" value="S49_Sppa_N_C"/>
    <property type="match status" value="1"/>
</dbReference>
<evidence type="ECO:0000256" key="2">
    <source>
        <dbReference type="ARBA" id="ARBA00008683"/>
    </source>
</evidence>
<keyword evidence="3" id="KW-1003">Cell membrane</keyword>
<dbReference type="Pfam" id="PF08496">
    <property type="entry name" value="Peptidase_S49_N"/>
    <property type="match status" value="1"/>
</dbReference>
<dbReference type="InterPro" id="IPR013703">
    <property type="entry name" value="Peptidase_S49_N_proteobac"/>
</dbReference>
<evidence type="ECO:0000313" key="14">
    <source>
        <dbReference type="Proteomes" id="UP000199648"/>
    </source>
</evidence>
<dbReference type="SUPFAM" id="SSF52096">
    <property type="entry name" value="ClpP/crotonase"/>
    <property type="match status" value="1"/>
</dbReference>
<dbReference type="OrthoDB" id="5614232at2"/>
<evidence type="ECO:0000259" key="12">
    <source>
        <dbReference type="Pfam" id="PF08496"/>
    </source>
</evidence>
<evidence type="ECO:0000259" key="11">
    <source>
        <dbReference type="Pfam" id="PF01343"/>
    </source>
</evidence>
<dbReference type="Pfam" id="PF01343">
    <property type="entry name" value="Peptidase_S49"/>
    <property type="match status" value="1"/>
</dbReference>
<evidence type="ECO:0000313" key="13">
    <source>
        <dbReference type="EMBL" id="SCZ65833.1"/>
    </source>
</evidence>
<keyword evidence="9 10" id="KW-0472">Membrane</keyword>
<evidence type="ECO:0000256" key="5">
    <source>
        <dbReference type="ARBA" id="ARBA00022692"/>
    </source>
</evidence>
<comment type="subcellular location">
    <subcellularLocation>
        <location evidence="1">Cell membrane</location>
    </subcellularLocation>
</comment>
<evidence type="ECO:0000256" key="6">
    <source>
        <dbReference type="ARBA" id="ARBA00022801"/>
    </source>
</evidence>
<keyword evidence="4 13" id="KW-0645">Protease</keyword>
<dbReference type="GO" id="GO:0005886">
    <property type="term" value="C:plasma membrane"/>
    <property type="evidence" value="ECO:0007669"/>
    <property type="project" value="UniProtKB-SubCell"/>
</dbReference>
<keyword evidence="14" id="KW-1185">Reference proteome</keyword>
<dbReference type="EMBL" id="FMWD01000010">
    <property type="protein sequence ID" value="SCZ65833.1"/>
    <property type="molecule type" value="Genomic_DNA"/>
</dbReference>